<comment type="caution">
    <text evidence="2">The sequence shown here is derived from an EMBL/GenBank/DDBJ whole genome shotgun (WGS) entry which is preliminary data.</text>
</comment>
<proteinExistence type="predicted"/>
<evidence type="ECO:0000259" key="1">
    <source>
        <dbReference type="Pfam" id="PF01610"/>
    </source>
</evidence>
<dbReference type="STRING" id="1121290.CLAOCE_15050"/>
<protein>
    <submittedName>
        <fullName evidence="2">Transposase</fullName>
    </submittedName>
</protein>
<dbReference type="PATRIC" id="fig|1121290.3.peg.1491"/>
<evidence type="ECO:0000313" key="3">
    <source>
        <dbReference type="Proteomes" id="UP000175744"/>
    </source>
</evidence>
<dbReference type="RefSeq" id="WP_084027580.1">
    <property type="nucleotide sequence ID" value="NZ_LZFO01000021.1"/>
</dbReference>
<dbReference type="NCBIfam" id="NF033550">
    <property type="entry name" value="transpos_ISL3"/>
    <property type="match status" value="1"/>
</dbReference>
<evidence type="ECO:0000313" key="2">
    <source>
        <dbReference type="EMBL" id="OFI05810.1"/>
    </source>
</evidence>
<dbReference type="EMBL" id="LZFO01000021">
    <property type="protein sequence ID" value="OFI05810.1"/>
    <property type="molecule type" value="Genomic_DNA"/>
</dbReference>
<dbReference type="Gene3D" id="1.10.10.60">
    <property type="entry name" value="Homeodomain-like"/>
    <property type="match status" value="1"/>
</dbReference>
<dbReference type="Pfam" id="PF01610">
    <property type="entry name" value="DDE_Tnp_ISL3"/>
    <property type="match status" value="2"/>
</dbReference>
<accession>A0A1E8EY04</accession>
<dbReference type="AlphaFoldDB" id="A0A1E8EY04"/>
<dbReference type="InterPro" id="IPR002560">
    <property type="entry name" value="Transposase_DDE"/>
</dbReference>
<dbReference type="Proteomes" id="UP000175744">
    <property type="component" value="Unassembled WGS sequence"/>
</dbReference>
<gene>
    <name evidence="2" type="ORF">CLOACE_15050</name>
</gene>
<dbReference type="PANTHER" id="PTHR33498">
    <property type="entry name" value="TRANSPOSASE FOR INSERTION SEQUENCE ELEMENT IS1557"/>
    <property type="match status" value="1"/>
</dbReference>
<dbReference type="InterPro" id="IPR047951">
    <property type="entry name" value="Transpos_ISL3"/>
</dbReference>
<sequence length="443" mass="51652">MQSLKKKEIKINNKEKITKICIDDFAIKKGHTYGTIMIDIESHKVIDIIFSRENNDVSEWLKSYPNIKVVSRDGSITYKNAISIAHPSAIQISDRFHILKNLTEYCKQYLTKYFKAKVIINNNLDNKPKSKNIINYSQNEKVLKAMQMFNVGIKKAKICEALKLNIKTLNKILEFDELDINYYGKSKLRIIQEERLKNKQEIINEAREMRKNCIPISKIAKALNLDRRTISKYLDEKTTGISTRLGVKRKSKLDQYINYIDKLIEIGVTSKTIYSKIKEMGYTGSESLIRNYKAQNKNNNYTSIVTTEVKRSSLIKLLYKPISKIKELSNEIVNKIYNSYPIYKEIINLVIEFKNILSSRTIDEFDRWIHKATELNINEINSFVNGITRDIDAVKNAVLYEYNNGLAEGVINKLKLIKRIMYGRCNFNLLKNKILRLENLKFN</sequence>
<reference evidence="2 3" key="1">
    <citation type="submission" date="2016-06" db="EMBL/GenBank/DDBJ databases">
        <title>Genome sequence of Clostridium acetireducens DSM 10703.</title>
        <authorList>
            <person name="Poehlein A."/>
            <person name="Fluechter S."/>
            <person name="Duerre P."/>
            <person name="Daniel R."/>
        </authorList>
    </citation>
    <scope>NUCLEOTIDE SEQUENCE [LARGE SCALE GENOMIC DNA]</scope>
    <source>
        <strain evidence="2 3">DSM 10703</strain>
    </source>
</reference>
<dbReference type="PANTHER" id="PTHR33498:SF1">
    <property type="entry name" value="TRANSPOSASE FOR INSERTION SEQUENCE ELEMENT IS1557"/>
    <property type="match status" value="1"/>
</dbReference>
<dbReference type="OrthoDB" id="287363at2"/>
<name>A0A1E8EY04_9CLOT</name>
<keyword evidence="3" id="KW-1185">Reference proteome</keyword>
<feature type="domain" description="Transposase IS204/IS1001/IS1096/IS1165 DDE" evidence="1">
    <location>
        <begin position="315"/>
        <end position="434"/>
    </location>
</feature>
<organism evidence="2 3">
    <name type="scientific">Clostridium acetireducens DSM 10703</name>
    <dbReference type="NCBI Taxonomy" id="1121290"/>
    <lineage>
        <taxon>Bacteria</taxon>
        <taxon>Bacillati</taxon>
        <taxon>Bacillota</taxon>
        <taxon>Clostridia</taxon>
        <taxon>Eubacteriales</taxon>
        <taxon>Clostridiaceae</taxon>
        <taxon>Clostridium</taxon>
    </lineage>
</organism>
<feature type="domain" description="Transposase IS204/IS1001/IS1096/IS1165 DDE" evidence="1">
    <location>
        <begin position="20"/>
        <end position="239"/>
    </location>
</feature>